<gene>
    <name evidence="14" type="ORF">L0M17_16500</name>
</gene>
<keyword evidence="9 13" id="KW-0472">Membrane</keyword>
<keyword evidence="8 13" id="KW-1133">Transmembrane helix</keyword>
<protein>
    <recommendedName>
        <fullName evidence="4">cytochrome-c oxidase</fullName>
        <ecNumber evidence="4">7.1.1.9</ecNumber>
    </recommendedName>
    <alternativeName>
        <fullName evidence="11">Cytochrome aa3 subunit 4</fullName>
    </alternativeName>
    <alternativeName>
        <fullName evidence="10">Cytochrome c oxidase polypeptide IV</fullName>
    </alternativeName>
</protein>
<reference evidence="14 15" key="1">
    <citation type="submission" date="2022-03" db="EMBL/GenBank/DDBJ databases">
        <title>Sinomonas sp. isolated from a soil.</title>
        <authorList>
            <person name="Han J."/>
            <person name="Kim D.-U."/>
        </authorList>
    </citation>
    <scope>NUCLEOTIDE SEQUENCE [LARGE SCALE GENOMIC DNA]</scope>
    <source>
        <strain evidence="14 15">5-5</strain>
    </source>
</reference>
<comment type="similarity">
    <text evidence="3">Belongs to the cytochrome c oxidase bacterial subunit CtaF family.</text>
</comment>
<sequence length="36" mass="4157">MLRLAIAYWIMPIGAAFAFISLIGWVYEYSRGDHSH</sequence>
<evidence type="ECO:0000313" key="14">
    <source>
        <dbReference type="EMBL" id="MCH6471557.1"/>
    </source>
</evidence>
<evidence type="ECO:0000256" key="4">
    <source>
        <dbReference type="ARBA" id="ARBA00012949"/>
    </source>
</evidence>
<evidence type="ECO:0000256" key="8">
    <source>
        <dbReference type="ARBA" id="ARBA00022989"/>
    </source>
</evidence>
<evidence type="ECO:0000256" key="9">
    <source>
        <dbReference type="ARBA" id="ARBA00023136"/>
    </source>
</evidence>
<dbReference type="Pfam" id="PF12270">
    <property type="entry name" value="Cyt_c_ox_IV"/>
    <property type="match status" value="1"/>
</dbReference>
<keyword evidence="15" id="KW-1185">Reference proteome</keyword>
<evidence type="ECO:0000256" key="13">
    <source>
        <dbReference type="SAM" id="Phobius"/>
    </source>
</evidence>
<dbReference type="RefSeq" id="WP_241055420.1">
    <property type="nucleotide sequence ID" value="NZ_JAKZBV010000001.1"/>
</dbReference>
<evidence type="ECO:0000256" key="5">
    <source>
        <dbReference type="ARBA" id="ARBA00022475"/>
    </source>
</evidence>
<organism evidence="14 15">
    <name type="scientific">Sinomonas terrae</name>
    <dbReference type="NCBI Taxonomy" id="2908838"/>
    <lineage>
        <taxon>Bacteria</taxon>
        <taxon>Bacillati</taxon>
        <taxon>Actinomycetota</taxon>
        <taxon>Actinomycetes</taxon>
        <taxon>Micrococcales</taxon>
        <taxon>Micrococcaceae</taxon>
        <taxon>Sinomonas</taxon>
    </lineage>
</organism>
<evidence type="ECO:0000256" key="11">
    <source>
        <dbReference type="ARBA" id="ARBA00031401"/>
    </source>
</evidence>
<evidence type="ECO:0000256" key="3">
    <source>
        <dbReference type="ARBA" id="ARBA00006870"/>
    </source>
</evidence>
<keyword evidence="5" id="KW-1003">Cell membrane</keyword>
<comment type="subcellular location">
    <subcellularLocation>
        <location evidence="2">Cell membrane</location>
        <topology evidence="2">Multi-pass membrane protein</topology>
    </subcellularLocation>
</comment>
<evidence type="ECO:0000256" key="10">
    <source>
        <dbReference type="ARBA" id="ARBA00031366"/>
    </source>
</evidence>
<feature type="transmembrane region" description="Helical" evidence="13">
    <location>
        <begin position="6"/>
        <end position="27"/>
    </location>
</feature>
<dbReference type="Proteomes" id="UP001202922">
    <property type="component" value="Unassembled WGS sequence"/>
</dbReference>
<dbReference type="EMBL" id="JAKZBV010000001">
    <property type="protein sequence ID" value="MCH6471557.1"/>
    <property type="molecule type" value="Genomic_DNA"/>
</dbReference>
<evidence type="ECO:0000256" key="2">
    <source>
        <dbReference type="ARBA" id="ARBA00004651"/>
    </source>
</evidence>
<evidence type="ECO:0000313" key="15">
    <source>
        <dbReference type="Proteomes" id="UP001202922"/>
    </source>
</evidence>
<evidence type="ECO:0000256" key="12">
    <source>
        <dbReference type="ARBA" id="ARBA00047816"/>
    </source>
</evidence>
<dbReference type="InterPro" id="IPR021050">
    <property type="entry name" value="Cyt_c_oxidase_su4_actinobac"/>
</dbReference>
<comment type="function">
    <text evidence="1">Part of cytochrome c oxidase, its function is unknown.</text>
</comment>
<evidence type="ECO:0000256" key="6">
    <source>
        <dbReference type="ARBA" id="ARBA00022692"/>
    </source>
</evidence>
<dbReference type="EC" id="7.1.1.9" evidence="4"/>
<accession>A0ABS9U4W0</accession>
<evidence type="ECO:0000256" key="1">
    <source>
        <dbReference type="ARBA" id="ARBA00002536"/>
    </source>
</evidence>
<comment type="caution">
    <text evidence="14">The sequence shown here is derived from an EMBL/GenBank/DDBJ whole genome shotgun (WGS) entry which is preliminary data.</text>
</comment>
<evidence type="ECO:0000256" key="7">
    <source>
        <dbReference type="ARBA" id="ARBA00022967"/>
    </source>
</evidence>
<keyword evidence="7" id="KW-1278">Translocase</keyword>
<name>A0ABS9U4W0_9MICC</name>
<proteinExistence type="inferred from homology"/>
<keyword evidence="6 13" id="KW-0812">Transmembrane</keyword>
<comment type="catalytic activity">
    <reaction evidence="12">
        <text>4 Fe(II)-[cytochrome c] + O2 + 8 H(+)(in) = 4 Fe(III)-[cytochrome c] + 2 H2O + 4 H(+)(out)</text>
        <dbReference type="Rhea" id="RHEA:11436"/>
        <dbReference type="Rhea" id="RHEA-COMP:10350"/>
        <dbReference type="Rhea" id="RHEA-COMP:14399"/>
        <dbReference type="ChEBI" id="CHEBI:15377"/>
        <dbReference type="ChEBI" id="CHEBI:15378"/>
        <dbReference type="ChEBI" id="CHEBI:15379"/>
        <dbReference type="ChEBI" id="CHEBI:29033"/>
        <dbReference type="ChEBI" id="CHEBI:29034"/>
        <dbReference type="EC" id="7.1.1.9"/>
    </reaction>
</comment>